<reference evidence="5" key="1">
    <citation type="submission" date="2023-02" db="EMBL/GenBank/DDBJ databases">
        <title>Tahibacter soli sp. nov. isolated from soil.</title>
        <authorList>
            <person name="Baek J.H."/>
            <person name="Lee J.K."/>
            <person name="Choi D.G."/>
            <person name="Jeon C.O."/>
        </authorList>
    </citation>
    <scope>NUCLEOTIDE SEQUENCE</scope>
    <source>
        <strain evidence="5">BL</strain>
    </source>
</reference>
<accession>A0A9X3YGF9</accession>
<keyword evidence="3" id="KW-0560">Oxidoreductase</keyword>
<evidence type="ECO:0000313" key="6">
    <source>
        <dbReference type="Proteomes" id="UP001139971"/>
    </source>
</evidence>
<dbReference type="InterPro" id="IPR036188">
    <property type="entry name" value="FAD/NAD-bd_sf"/>
</dbReference>
<evidence type="ECO:0000256" key="4">
    <source>
        <dbReference type="ARBA" id="ARBA00023033"/>
    </source>
</evidence>
<name>A0A9X3YGF9_9GAMM</name>
<keyword evidence="6" id="KW-1185">Reference proteome</keyword>
<comment type="caution">
    <text evidence="5">The sequence shown here is derived from an EMBL/GenBank/DDBJ whole genome shotgun (WGS) entry which is preliminary data.</text>
</comment>
<organism evidence="5 6">
    <name type="scientific">Tahibacter soli</name>
    <dbReference type="NCBI Taxonomy" id="2983605"/>
    <lineage>
        <taxon>Bacteria</taxon>
        <taxon>Pseudomonadati</taxon>
        <taxon>Pseudomonadota</taxon>
        <taxon>Gammaproteobacteria</taxon>
        <taxon>Lysobacterales</taxon>
        <taxon>Rhodanobacteraceae</taxon>
        <taxon>Tahibacter</taxon>
    </lineage>
</organism>
<dbReference type="AlphaFoldDB" id="A0A9X3YGF9"/>
<dbReference type="EMBL" id="JAOVZO020000001">
    <property type="protein sequence ID" value="MDC8010937.1"/>
    <property type="molecule type" value="Genomic_DNA"/>
</dbReference>
<keyword evidence="4" id="KW-0503">Monooxygenase</keyword>
<dbReference type="SUPFAM" id="SSF51905">
    <property type="entry name" value="FAD/NAD(P)-binding domain"/>
    <property type="match status" value="1"/>
</dbReference>
<dbReference type="GO" id="GO:0004497">
    <property type="term" value="F:monooxygenase activity"/>
    <property type="evidence" value="ECO:0007669"/>
    <property type="project" value="UniProtKB-KW"/>
</dbReference>
<dbReference type="PANTHER" id="PTHR46972">
    <property type="entry name" value="MONOOXYGENASE ASQM-RELATED"/>
    <property type="match status" value="1"/>
</dbReference>
<evidence type="ECO:0000256" key="2">
    <source>
        <dbReference type="ARBA" id="ARBA00022827"/>
    </source>
</evidence>
<sequence length="89" mass="9398">MSPFGGDGVNNAMLDAAELARLLSERADWLEAVAEYERLMFVRVAESAEGAADAAATLLSQDGQALTLATYRSHAATGQPTACRAVRRA</sequence>
<dbReference type="Proteomes" id="UP001139971">
    <property type="component" value="Unassembled WGS sequence"/>
</dbReference>
<evidence type="ECO:0000313" key="5">
    <source>
        <dbReference type="EMBL" id="MDC8010937.1"/>
    </source>
</evidence>
<keyword evidence="1" id="KW-0285">Flavoprotein</keyword>
<evidence type="ECO:0000256" key="1">
    <source>
        <dbReference type="ARBA" id="ARBA00022630"/>
    </source>
</evidence>
<dbReference type="Gene3D" id="3.50.50.60">
    <property type="entry name" value="FAD/NAD(P)-binding domain"/>
    <property type="match status" value="1"/>
</dbReference>
<protein>
    <submittedName>
        <fullName evidence="5">Uncharacterized protein</fullName>
    </submittedName>
</protein>
<keyword evidence="2" id="KW-0274">FAD</keyword>
<gene>
    <name evidence="5" type="ORF">OD750_000075</name>
</gene>
<evidence type="ECO:0000256" key="3">
    <source>
        <dbReference type="ARBA" id="ARBA00023002"/>
    </source>
</evidence>
<dbReference type="RefSeq" id="WP_263544826.1">
    <property type="nucleotide sequence ID" value="NZ_JAOVZO020000001.1"/>
</dbReference>
<proteinExistence type="predicted"/>
<dbReference type="PANTHER" id="PTHR46972:SF1">
    <property type="entry name" value="FAD DEPENDENT OXIDOREDUCTASE DOMAIN-CONTAINING PROTEIN"/>
    <property type="match status" value="1"/>
</dbReference>